<dbReference type="InterPro" id="IPR005625">
    <property type="entry name" value="PepSY-ass_TM"/>
</dbReference>
<reference evidence="2" key="1">
    <citation type="submission" date="2022-10" db="EMBL/GenBank/DDBJ databases">
        <title>Comparative genomics and taxonomic characterization of three novel marine species of genus Reichenbachiella exhibiting antioxidant and polysaccharide degradation activities.</title>
        <authorList>
            <person name="Muhammad N."/>
            <person name="Lee Y.-J."/>
            <person name="Ko J."/>
            <person name="Kim S.-G."/>
        </authorList>
    </citation>
    <scope>NUCLEOTIDE SEQUENCE</scope>
    <source>
        <strain evidence="2">Wsw4-B4</strain>
    </source>
</reference>
<protein>
    <submittedName>
        <fullName evidence="2">PepSY domain-containing protein</fullName>
    </submittedName>
</protein>
<evidence type="ECO:0000313" key="2">
    <source>
        <dbReference type="EMBL" id="UXX79127.1"/>
    </source>
</evidence>
<dbReference type="Pfam" id="PF03929">
    <property type="entry name" value="PepSY_TM"/>
    <property type="match status" value="1"/>
</dbReference>
<dbReference type="Proteomes" id="UP001062165">
    <property type="component" value="Chromosome"/>
</dbReference>
<accession>A0ABY6CYY5</accession>
<dbReference type="EMBL" id="CP106735">
    <property type="protein sequence ID" value="UXX79127.1"/>
    <property type="molecule type" value="Genomic_DNA"/>
</dbReference>
<keyword evidence="1" id="KW-0812">Transmembrane</keyword>
<feature type="transmembrane region" description="Helical" evidence="1">
    <location>
        <begin position="355"/>
        <end position="376"/>
    </location>
</feature>
<proteinExistence type="predicted"/>
<feature type="transmembrane region" description="Helical" evidence="1">
    <location>
        <begin position="205"/>
        <end position="225"/>
    </location>
</feature>
<gene>
    <name evidence="2" type="ORF">N7E81_17375</name>
</gene>
<keyword evidence="3" id="KW-1185">Reference proteome</keyword>
<name>A0ABY6CYY5_9BACT</name>
<organism evidence="2 3">
    <name type="scientific">Reichenbachiella carrageenanivorans</name>
    <dbReference type="NCBI Taxonomy" id="2979869"/>
    <lineage>
        <taxon>Bacteria</taxon>
        <taxon>Pseudomonadati</taxon>
        <taxon>Bacteroidota</taxon>
        <taxon>Cytophagia</taxon>
        <taxon>Cytophagales</taxon>
        <taxon>Reichenbachiellaceae</taxon>
        <taxon>Reichenbachiella</taxon>
    </lineage>
</organism>
<evidence type="ECO:0000313" key="3">
    <source>
        <dbReference type="Proteomes" id="UP001062165"/>
    </source>
</evidence>
<feature type="transmembrane region" description="Helical" evidence="1">
    <location>
        <begin position="20"/>
        <end position="44"/>
    </location>
</feature>
<dbReference type="PANTHER" id="PTHR34219">
    <property type="entry name" value="IRON-REGULATED INNER MEMBRANE PROTEIN-RELATED"/>
    <property type="match status" value="1"/>
</dbReference>
<keyword evidence="1" id="KW-1133">Transmembrane helix</keyword>
<feature type="transmembrane region" description="Helical" evidence="1">
    <location>
        <begin position="155"/>
        <end position="175"/>
    </location>
</feature>
<sequence>MTKSKKKTPWQKTRKLFNDIHLWLGIGAGLILFVVCLTGTIYTFRSEIEEIVDASILKVDVPEGASTLPLETLVAKVEEKAGAGKASSITIPADPEKAYAVSIRKEGERRGTNYMIDPYTAEFKGSSQTATSDFFMIVFRLHRWLMLDIEIGRPIVGWATVIFLFLTITGLVIWIPQKVKSWRQGLKIKWTANWKRINHDLHNALGFYSAIILLIMSITGLYWSFDWYRSGLYDVLGVEQPTRGPRGNNEKKKDAEPPKASTLSLADYLKVAASELDYTGDYRIDLPAPNKKTVSISKTKVGFFAMAGRDKVELDKYTAAVAKKELFSDEPINHQIMHSIRSIHTGEIFSTFTKIIYFISCLIATSLPITGTIIWINKLKKKAKRKQKIVITKKEKTPELASV</sequence>
<dbReference type="PANTHER" id="PTHR34219:SF3">
    <property type="entry name" value="BLL7967 PROTEIN"/>
    <property type="match status" value="1"/>
</dbReference>
<keyword evidence="1" id="KW-0472">Membrane</keyword>
<evidence type="ECO:0000256" key="1">
    <source>
        <dbReference type="SAM" id="Phobius"/>
    </source>
</evidence>
<dbReference type="RefSeq" id="WP_263050870.1">
    <property type="nucleotide sequence ID" value="NZ_CP106735.1"/>
</dbReference>